<name>A0ABP8FCR4_9ACTN</name>
<organism evidence="2 3">
    <name type="scientific">Streptomyces venetus</name>
    <dbReference type="NCBI Taxonomy" id="1701086"/>
    <lineage>
        <taxon>Bacteria</taxon>
        <taxon>Bacillati</taxon>
        <taxon>Actinomycetota</taxon>
        <taxon>Actinomycetes</taxon>
        <taxon>Kitasatosporales</taxon>
        <taxon>Streptomycetaceae</taxon>
        <taxon>Streptomyces</taxon>
    </lineage>
</organism>
<keyword evidence="3" id="KW-1185">Reference proteome</keyword>
<dbReference type="Proteomes" id="UP001501115">
    <property type="component" value="Unassembled WGS sequence"/>
</dbReference>
<gene>
    <name evidence="2" type="ORF">GCM10023086_16140</name>
</gene>
<comment type="caution">
    <text evidence="2">The sequence shown here is derived from an EMBL/GenBank/DDBJ whole genome shotgun (WGS) entry which is preliminary data.</text>
</comment>
<accession>A0ABP8FCR4</accession>
<reference evidence="3" key="1">
    <citation type="journal article" date="2019" name="Int. J. Syst. Evol. Microbiol.">
        <title>The Global Catalogue of Microorganisms (GCM) 10K type strain sequencing project: providing services to taxonomists for standard genome sequencing and annotation.</title>
        <authorList>
            <consortium name="The Broad Institute Genomics Platform"/>
            <consortium name="The Broad Institute Genome Sequencing Center for Infectious Disease"/>
            <person name="Wu L."/>
            <person name="Ma J."/>
        </authorList>
    </citation>
    <scope>NUCLEOTIDE SEQUENCE [LARGE SCALE GENOMIC DNA]</scope>
    <source>
        <strain evidence="3">JCM 31290</strain>
    </source>
</reference>
<evidence type="ECO:0000313" key="3">
    <source>
        <dbReference type="Proteomes" id="UP001501115"/>
    </source>
</evidence>
<evidence type="ECO:0000313" key="2">
    <source>
        <dbReference type="EMBL" id="GAA4300563.1"/>
    </source>
</evidence>
<sequence length="69" mass="7212">MIGDPVLWAPPSKDTVPDPGPRGPARIPTCRLPGQWVASWKGARPWGVTASPPAGTAFGFGRLTTGCGW</sequence>
<protein>
    <submittedName>
        <fullName evidence="2">Uncharacterized protein</fullName>
    </submittedName>
</protein>
<proteinExistence type="predicted"/>
<dbReference type="EMBL" id="BAABET010000002">
    <property type="protein sequence ID" value="GAA4300563.1"/>
    <property type="molecule type" value="Genomic_DNA"/>
</dbReference>
<evidence type="ECO:0000256" key="1">
    <source>
        <dbReference type="SAM" id="MobiDB-lite"/>
    </source>
</evidence>
<feature type="region of interest" description="Disordered" evidence="1">
    <location>
        <begin position="1"/>
        <end position="30"/>
    </location>
</feature>